<evidence type="ECO:0000256" key="3">
    <source>
        <dbReference type="RuleBase" id="RU004466"/>
    </source>
</evidence>
<dbReference type="PANTHER" id="PTHR12001:SF44">
    <property type="entry name" value="GERANYLGERANYL PYROPHOSPHATE SYNTHASE"/>
    <property type="match status" value="1"/>
</dbReference>
<name>A0A2A2JVT4_9BILA</name>
<dbReference type="Proteomes" id="UP000218231">
    <property type="component" value="Unassembled WGS sequence"/>
</dbReference>
<dbReference type="SUPFAM" id="SSF48576">
    <property type="entry name" value="Terpenoid synthases"/>
    <property type="match status" value="2"/>
</dbReference>
<organism evidence="4 5">
    <name type="scientific">Diploscapter pachys</name>
    <dbReference type="NCBI Taxonomy" id="2018661"/>
    <lineage>
        <taxon>Eukaryota</taxon>
        <taxon>Metazoa</taxon>
        <taxon>Ecdysozoa</taxon>
        <taxon>Nematoda</taxon>
        <taxon>Chromadorea</taxon>
        <taxon>Rhabditida</taxon>
        <taxon>Rhabditina</taxon>
        <taxon>Rhabditomorpha</taxon>
        <taxon>Rhabditoidea</taxon>
        <taxon>Rhabditidae</taxon>
        <taxon>Diploscapter</taxon>
    </lineage>
</organism>
<dbReference type="Pfam" id="PF00348">
    <property type="entry name" value="polyprenyl_synt"/>
    <property type="match status" value="2"/>
</dbReference>
<dbReference type="GO" id="GO:0042811">
    <property type="term" value="P:pheromone biosynthetic process"/>
    <property type="evidence" value="ECO:0007669"/>
    <property type="project" value="UniProtKB-ARBA"/>
</dbReference>
<dbReference type="EMBL" id="LIAE01010193">
    <property type="protein sequence ID" value="PAV65787.1"/>
    <property type="molecule type" value="Genomic_DNA"/>
</dbReference>
<dbReference type="AlphaFoldDB" id="A0A2A2JVT4"/>
<comment type="similarity">
    <text evidence="3">Belongs to the FPP/GGPP synthase family.</text>
</comment>
<keyword evidence="3" id="KW-0808">Transferase</keyword>
<keyword evidence="1" id="KW-0479">Metal-binding</keyword>
<accession>A0A2A2JVT4</accession>
<dbReference type="GO" id="GO:0004659">
    <property type="term" value="F:prenyltransferase activity"/>
    <property type="evidence" value="ECO:0007669"/>
    <property type="project" value="InterPro"/>
</dbReference>
<evidence type="ECO:0000256" key="2">
    <source>
        <dbReference type="ARBA" id="ARBA00022842"/>
    </source>
</evidence>
<gene>
    <name evidence="4" type="ORF">WR25_00962</name>
</gene>
<dbReference type="STRING" id="2018661.A0A2A2JVT4"/>
<dbReference type="InterPro" id="IPR008949">
    <property type="entry name" value="Isoprenoid_synthase_dom_sf"/>
</dbReference>
<sequence length="289" mass="33047">MIDDIEDNSVLRRGLPVAHEVYGVAQTINTANYIYLYAVEKLLKLDHPKVTDVFFETGCLFFFPVKIMQLFSSEQYDFNKIIKLLALFFQIRDDLMNLTSEDMAKQKTFAEDLTEGKFSFPIIHSLSKGDKDGDDTILNDMNLNSEVRTGEYISEDDSEDEKHLLAPFDYIRSCTNSEVRTTTLMRVNKLLRIDERILSDIIEATKMIIYTILMIDDIEDNSILRKGLPVAHSIFGIARTLNTCNYVYLTAVEKISKLGHPEAIKVFTGTLILSCIIFILCKSKNTPQR</sequence>
<evidence type="ECO:0000256" key="1">
    <source>
        <dbReference type="ARBA" id="ARBA00022723"/>
    </source>
</evidence>
<evidence type="ECO:0000313" key="4">
    <source>
        <dbReference type="EMBL" id="PAV65787.1"/>
    </source>
</evidence>
<dbReference type="GO" id="GO:0046872">
    <property type="term" value="F:metal ion binding"/>
    <property type="evidence" value="ECO:0007669"/>
    <property type="project" value="UniProtKB-KW"/>
</dbReference>
<reference evidence="4 5" key="1">
    <citation type="journal article" date="2017" name="Curr. Biol.">
        <title>Genome architecture and evolution of a unichromosomal asexual nematode.</title>
        <authorList>
            <person name="Fradin H."/>
            <person name="Zegar C."/>
            <person name="Gutwein M."/>
            <person name="Lucas J."/>
            <person name="Kovtun M."/>
            <person name="Corcoran D."/>
            <person name="Baugh L.R."/>
            <person name="Kiontke K."/>
            <person name="Gunsalus K."/>
            <person name="Fitch D.H."/>
            <person name="Piano F."/>
        </authorList>
    </citation>
    <scope>NUCLEOTIDE SEQUENCE [LARGE SCALE GENOMIC DNA]</scope>
    <source>
        <strain evidence="4">PF1309</strain>
    </source>
</reference>
<dbReference type="InterPro" id="IPR000092">
    <property type="entry name" value="Polyprenyl_synt"/>
</dbReference>
<dbReference type="OrthoDB" id="6921389at2759"/>
<proteinExistence type="inferred from homology"/>
<evidence type="ECO:0000313" key="5">
    <source>
        <dbReference type="Proteomes" id="UP000218231"/>
    </source>
</evidence>
<dbReference type="PANTHER" id="PTHR12001">
    <property type="entry name" value="GERANYLGERANYL PYROPHOSPHATE SYNTHASE"/>
    <property type="match status" value="1"/>
</dbReference>
<keyword evidence="2" id="KW-0460">Magnesium</keyword>
<dbReference type="GO" id="GO:0008299">
    <property type="term" value="P:isoprenoid biosynthetic process"/>
    <property type="evidence" value="ECO:0007669"/>
    <property type="project" value="InterPro"/>
</dbReference>
<protein>
    <submittedName>
        <fullName evidence="4">Uncharacterized protein</fullName>
    </submittedName>
</protein>
<dbReference type="Gene3D" id="1.10.600.10">
    <property type="entry name" value="Farnesyl Diphosphate Synthase"/>
    <property type="match status" value="3"/>
</dbReference>
<keyword evidence="5" id="KW-1185">Reference proteome</keyword>
<comment type="caution">
    <text evidence="4">The sequence shown here is derived from an EMBL/GenBank/DDBJ whole genome shotgun (WGS) entry which is preliminary data.</text>
</comment>